<accession>A0A975HJX0</accession>
<evidence type="ECO:0000256" key="2">
    <source>
        <dbReference type="PROSITE-ProRule" id="PRU01091"/>
    </source>
</evidence>
<dbReference type="GO" id="GO:0006355">
    <property type="term" value="P:regulation of DNA-templated transcription"/>
    <property type="evidence" value="ECO:0007669"/>
    <property type="project" value="InterPro"/>
</dbReference>
<dbReference type="Pfam" id="PF14559">
    <property type="entry name" value="TPR_19"/>
    <property type="match status" value="1"/>
</dbReference>
<dbReference type="Gene3D" id="1.10.10.10">
    <property type="entry name" value="Winged helix-like DNA-binding domain superfamily/Winged helix DNA-binding domain"/>
    <property type="match status" value="1"/>
</dbReference>
<feature type="transmembrane region" description="Helical" evidence="3">
    <location>
        <begin position="113"/>
        <end position="134"/>
    </location>
</feature>
<dbReference type="AlphaFoldDB" id="A0A975HJX0"/>
<name>A0A975HJX0_9GAMM</name>
<sequence>MLYFRQYRFDLASLSLYCEEEQIALRPKVAQLLSYFLTHPNQTVTREALLSALWQHGEFREAALTQSITELRQALNDSAQQPIFIKTVPQQGYHWICPVESPKKRRAEVLNKVTWAAVLMVFLTVGGVGMKTLFSADHVPFQSINKTRLIIFPLQNETGVDANAWWGYALEASLREQLHDQFQLLPKSQNAEFETEKNANKLTLTLKPMQQRFVLEAHYGNQTQQLVVEQLDEQFASVAGQLITQLNMHKQPQQSADTPINRGMSDYYRGVQALMEQGPKLAKAYFDAALLQMPNHVPSQLELAQLSWQMGEIEEAERRFAAISLTSAKVATQARFYLYYGEFYKARGQFTKALSQADQALLSAQRSQQVELIAMAYQLQADLYWTLQRWEAYQHAMNAAHTLIGSRSFAFSEARRSFYLANPPAAGPIEKTLLNLQNSRPVLEQAITYYQQTGQTMSLIQALFAYGQNYLVPVTITEPSLLRALALAKQGGYEFLEQQILSYLGFYYIQLHQGQTALQYLMQKRIDKRFLPSYEQQQLLIAMAYMDIALQSGDSEALQQAITAYKALLDSDYLYPVTRANVKLLFAWTWLKAGNLSAAEQLTQLAFADYQQLQLGEVETYAQYTQMYIHLLKNEPEQAILLMPTHSESQLVLLYGAVAAQMNHQEQLKQQLVAKLAELNNSGLLLTQLQQLEQQSATTPSVITGLIDAPYSVYCQSKWTIN</sequence>
<dbReference type="Pfam" id="PF00486">
    <property type="entry name" value="Trans_reg_C"/>
    <property type="match status" value="1"/>
</dbReference>
<proteinExistence type="predicted"/>
<dbReference type="GO" id="GO:0000160">
    <property type="term" value="P:phosphorelay signal transduction system"/>
    <property type="evidence" value="ECO:0007669"/>
    <property type="project" value="InterPro"/>
</dbReference>
<protein>
    <submittedName>
        <fullName evidence="5">Winged helix-turn-helix domain-containing protein</fullName>
    </submittedName>
</protein>
<evidence type="ECO:0000259" key="4">
    <source>
        <dbReference type="PROSITE" id="PS51755"/>
    </source>
</evidence>
<dbReference type="InterPro" id="IPR016032">
    <property type="entry name" value="Sig_transdc_resp-reg_C-effctor"/>
</dbReference>
<keyword evidence="6" id="KW-1185">Reference proteome</keyword>
<dbReference type="Proteomes" id="UP000664904">
    <property type="component" value="Chromosome"/>
</dbReference>
<dbReference type="InterPro" id="IPR001867">
    <property type="entry name" value="OmpR/PhoB-type_DNA-bd"/>
</dbReference>
<dbReference type="CDD" id="cd00383">
    <property type="entry name" value="trans_reg_C"/>
    <property type="match status" value="1"/>
</dbReference>
<keyword evidence="3" id="KW-1133">Transmembrane helix</keyword>
<dbReference type="PROSITE" id="PS51755">
    <property type="entry name" value="OMPR_PHOB"/>
    <property type="match status" value="1"/>
</dbReference>
<dbReference type="RefSeq" id="WP_208841955.1">
    <property type="nucleotide sequence ID" value="NZ_CP072133.1"/>
</dbReference>
<keyword evidence="3" id="KW-0472">Membrane</keyword>
<feature type="DNA-binding region" description="OmpR/PhoB-type" evidence="2">
    <location>
        <begin position="1"/>
        <end position="97"/>
    </location>
</feature>
<dbReference type="GO" id="GO:0003677">
    <property type="term" value="F:DNA binding"/>
    <property type="evidence" value="ECO:0007669"/>
    <property type="project" value="UniProtKB-UniRule"/>
</dbReference>
<reference evidence="5" key="1">
    <citation type="submission" date="2021-03" db="EMBL/GenBank/DDBJ databases">
        <title>Complete Genome of Pseudoalteromonas xiamenensis STKMTI.2, a new potential marine bacterium producing anti-Vibrio compounds.</title>
        <authorList>
            <person name="Handayani D.P."/>
            <person name="Isnansetyo A."/>
            <person name="Istiqomah I."/>
            <person name="Jumina J."/>
        </authorList>
    </citation>
    <scope>NUCLEOTIDE SEQUENCE</scope>
    <source>
        <strain evidence="5">STKMTI.2</strain>
    </source>
</reference>
<dbReference type="SMART" id="SM00862">
    <property type="entry name" value="Trans_reg_C"/>
    <property type="match status" value="1"/>
</dbReference>
<keyword evidence="3" id="KW-0812">Transmembrane</keyword>
<evidence type="ECO:0000256" key="1">
    <source>
        <dbReference type="ARBA" id="ARBA00023125"/>
    </source>
</evidence>
<feature type="domain" description="OmpR/PhoB-type" evidence="4">
    <location>
        <begin position="1"/>
        <end position="97"/>
    </location>
</feature>
<organism evidence="5 6">
    <name type="scientific">Pseudoalteromonas xiamenensis</name>
    <dbReference type="NCBI Taxonomy" id="882626"/>
    <lineage>
        <taxon>Bacteria</taxon>
        <taxon>Pseudomonadati</taxon>
        <taxon>Pseudomonadota</taxon>
        <taxon>Gammaproteobacteria</taxon>
        <taxon>Alteromonadales</taxon>
        <taxon>Pseudoalteromonadaceae</taxon>
        <taxon>Pseudoalteromonas</taxon>
    </lineage>
</organism>
<dbReference type="EMBL" id="CP072133">
    <property type="protein sequence ID" value="QTH70359.1"/>
    <property type="molecule type" value="Genomic_DNA"/>
</dbReference>
<dbReference type="InterPro" id="IPR011990">
    <property type="entry name" value="TPR-like_helical_dom_sf"/>
</dbReference>
<dbReference type="SUPFAM" id="SSF46894">
    <property type="entry name" value="C-terminal effector domain of the bipartite response regulators"/>
    <property type="match status" value="1"/>
</dbReference>
<dbReference type="SUPFAM" id="SSF48452">
    <property type="entry name" value="TPR-like"/>
    <property type="match status" value="1"/>
</dbReference>
<evidence type="ECO:0000313" key="5">
    <source>
        <dbReference type="EMBL" id="QTH70359.1"/>
    </source>
</evidence>
<dbReference type="InterPro" id="IPR036388">
    <property type="entry name" value="WH-like_DNA-bd_sf"/>
</dbReference>
<keyword evidence="1 2" id="KW-0238">DNA-binding</keyword>
<dbReference type="KEGG" id="pxi:J5O05_10055"/>
<gene>
    <name evidence="5" type="ORF">J5O05_10055</name>
</gene>
<dbReference type="Gene3D" id="1.25.40.10">
    <property type="entry name" value="Tetratricopeptide repeat domain"/>
    <property type="match status" value="1"/>
</dbReference>
<evidence type="ECO:0000313" key="6">
    <source>
        <dbReference type="Proteomes" id="UP000664904"/>
    </source>
</evidence>
<evidence type="ECO:0000256" key="3">
    <source>
        <dbReference type="SAM" id="Phobius"/>
    </source>
</evidence>